<keyword evidence="2" id="KW-1185">Reference proteome</keyword>
<protein>
    <recommendedName>
        <fullName evidence="3">PGG domain-containing protein</fullName>
    </recommendedName>
</protein>
<name>A0A5N6QUK2_9ROSI</name>
<organism evidence="1 2">
    <name type="scientific">Carpinus fangiana</name>
    <dbReference type="NCBI Taxonomy" id="176857"/>
    <lineage>
        <taxon>Eukaryota</taxon>
        <taxon>Viridiplantae</taxon>
        <taxon>Streptophyta</taxon>
        <taxon>Embryophyta</taxon>
        <taxon>Tracheophyta</taxon>
        <taxon>Spermatophyta</taxon>
        <taxon>Magnoliopsida</taxon>
        <taxon>eudicotyledons</taxon>
        <taxon>Gunneridae</taxon>
        <taxon>Pentapetalae</taxon>
        <taxon>rosids</taxon>
        <taxon>fabids</taxon>
        <taxon>Fagales</taxon>
        <taxon>Betulaceae</taxon>
        <taxon>Carpinus</taxon>
    </lineage>
</organism>
<dbReference type="Proteomes" id="UP000327013">
    <property type="component" value="Chromosome 2"/>
</dbReference>
<proteinExistence type="predicted"/>
<sequence length="79" mass="9024">MDQSMRDTAQQGSIDALYALIHRDAKVLDRIVEIPFVDTSLHGTAYTGHIRFAMEILRLKPSFIWKLNQNGFTLLHLAL</sequence>
<gene>
    <name evidence="1" type="ORF">FH972_006390</name>
</gene>
<evidence type="ECO:0000313" key="2">
    <source>
        <dbReference type="Proteomes" id="UP000327013"/>
    </source>
</evidence>
<dbReference type="PANTHER" id="PTHR24128">
    <property type="entry name" value="HOMEOBOX PROTEIN WARIAI"/>
    <property type="match status" value="1"/>
</dbReference>
<dbReference type="EMBL" id="CM017322">
    <property type="protein sequence ID" value="KAE8009990.1"/>
    <property type="molecule type" value="Genomic_DNA"/>
</dbReference>
<dbReference type="OrthoDB" id="674805at2759"/>
<dbReference type="AlphaFoldDB" id="A0A5N6QUK2"/>
<accession>A0A5N6QUK2</accession>
<evidence type="ECO:0000313" key="1">
    <source>
        <dbReference type="EMBL" id="KAE8009990.1"/>
    </source>
</evidence>
<evidence type="ECO:0008006" key="3">
    <source>
        <dbReference type="Google" id="ProtNLM"/>
    </source>
</evidence>
<dbReference type="PANTHER" id="PTHR24128:SF24">
    <property type="entry name" value="ANKYRIN REPEAT PROTEIN"/>
    <property type="match status" value="1"/>
</dbReference>
<reference evidence="1 2" key="1">
    <citation type="submission" date="2019-06" db="EMBL/GenBank/DDBJ databases">
        <title>A chromosomal-level reference genome of Carpinus fangiana (Coryloideae, Betulaceae).</title>
        <authorList>
            <person name="Yang X."/>
            <person name="Wang Z."/>
            <person name="Zhang L."/>
            <person name="Hao G."/>
            <person name="Liu J."/>
            <person name="Yang Y."/>
        </authorList>
    </citation>
    <scope>NUCLEOTIDE SEQUENCE [LARGE SCALE GENOMIC DNA]</scope>
    <source>
        <strain evidence="1">Cfa_2016G</strain>
        <tissue evidence="1">Leaf</tissue>
    </source>
</reference>